<feature type="compositionally biased region" description="Polar residues" evidence="1">
    <location>
        <begin position="189"/>
        <end position="198"/>
    </location>
</feature>
<proteinExistence type="predicted"/>
<sequence>MLQLPPHSPFRGRPLRIVAGVVVLLALAGYVAAHFLSGGPANTRCVVRGGDGAQGGGARYELTAEQAVNASVISAVGTSRGMPERAVTIALATALQESALRNIEHGDRDSLGLFQQRPSQGWGTADQILDPAYSAGRFYQHLNEVPGYSRLPLTVAAQRVQKSGFPQAYAKHETDAALLASALTGRTPASLSCEASQGGTDGRGGDPAEVRKQLTAAFGPDVLPAVRGAGGPAAGGAGAAGKTVVVPVPGASAGDGREGARGAGAQRGWEVAHWAMAHSVELRIARIAYAGQEWRADQGDRGWRRVPNAGSGTDSAEVRITTAG</sequence>
<gene>
    <name evidence="3" type="ORF">HNQ79_001754</name>
</gene>
<reference evidence="3 4" key="1">
    <citation type="submission" date="2020-08" db="EMBL/GenBank/DDBJ databases">
        <title>Genomic Encyclopedia of Type Strains, Phase IV (KMG-IV): sequencing the most valuable type-strain genomes for metagenomic binning, comparative biology and taxonomic classification.</title>
        <authorList>
            <person name="Goeker M."/>
        </authorList>
    </citation>
    <scope>NUCLEOTIDE SEQUENCE [LARGE SCALE GENOMIC DNA]</scope>
    <source>
        <strain evidence="3 4">DSM 40141</strain>
    </source>
</reference>
<dbReference type="InterPro" id="IPR058593">
    <property type="entry name" value="ARB_07466-like_C"/>
</dbReference>
<accession>A0A7X0HCW2</accession>
<dbReference type="Proteomes" id="UP000540423">
    <property type="component" value="Unassembled WGS sequence"/>
</dbReference>
<dbReference type="Pfam" id="PF26571">
    <property type="entry name" value="VldE"/>
    <property type="match status" value="1"/>
</dbReference>
<dbReference type="RefSeq" id="WP_185028662.1">
    <property type="nucleotide sequence ID" value="NZ_BNBN01000004.1"/>
</dbReference>
<evidence type="ECO:0000313" key="3">
    <source>
        <dbReference type="EMBL" id="MBB6435303.1"/>
    </source>
</evidence>
<feature type="region of interest" description="Disordered" evidence="1">
    <location>
        <begin position="301"/>
        <end position="324"/>
    </location>
</feature>
<dbReference type="AlphaFoldDB" id="A0A7X0HCW2"/>
<keyword evidence="4" id="KW-1185">Reference proteome</keyword>
<evidence type="ECO:0000313" key="4">
    <source>
        <dbReference type="Proteomes" id="UP000540423"/>
    </source>
</evidence>
<organism evidence="3 4">
    <name type="scientific">Streptomyces candidus</name>
    <dbReference type="NCBI Taxonomy" id="67283"/>
    <lineage>
        <taxon>Bacteria</taxon>
        <taxon>Bacillati</taxon>
        <taxon>Actinomycetota</taxon>
        <taxon>Actinomycetes</taxon>
        <taxon>Kitasatosporales</taxon>
        <taxon>Streptomycetaceae</taxon>
        <taxon>Streptomyces</taxon>
    </lineage>
</organism>
<evidence type="ECO:0000259" key="2">
    <source>
        <dbReference type="Pfam" id="PF26571"/>
    </source>
</evidence>
<evidence type="ECO:0000256" key="1">
    <source>
        <dbReference type="SAM" id="MobiDB-lite"/>
    </source>
</evidence>
<feature type="region of interest" description="Disordered" evidence="1">
    <location>
        <begin position="189"/>
        <end position="208"/>
    </location>
</feature>
<dbReference type="EMBL" id="JACHEM010000003">
    <property type="protein sequence ID" value="MBB6435303.1"/>
    <property type="molecule type" value="Genomic_DNA"/>
</dbReference>
<name>A0A7X0HCW2_9ACTN</name>
<comment type="caution">
    <text evidence="3">The sequence shown here is derived from an EMBL/GenBank/DDBJ whole genome shotgun (WGS) entry which is preliminary data.</text>
</comment>
<protein>
    <recommendedName>
        <fullName evidence="2">ARB-07466-like C-terminal domain-containing protein</fullName>
    </recommendedName>
</protein>
<feature type="domain" description="ARB-07466-like C-terminal" evidence="2">
    <location>
        <begin position="259"/>
        <end position="314"/>
    </location>
</feature>